<evidence type="ECO:0000313" key="5">
    <source>
        <dbReference type="Proteomes" id="UP000460718"/>
    </source>
</evidence>
<dbReference type="InterPro" id="IPR000008">
    <property type="entry name" value="C2_dom"/>
</dbReference>
<comment type="caution">
    <text evidence="4">The sequence shown here is derived from an EMBL/GenBank/DDBJ whole genome shotgun (WGS) entry which is preliminary data.</text>
</comment>
<dbReference type="EMBL" id="QXFW01000210">
    <property type="protein sequence ID" value="KAE9020482.1"/>
    <property type="molecule type" value="Genomic_DNA"/>
</dbReference>
<dbReference type="InterPro" id="IPR036322">
    <property type="entry name" value="WD40_repeat_dom_sf"/>
</dbReference>
<dbReference type="SUPFAM" id="SSF50978">
    <property type="entry name" value="WD40 repeat-like"/>
    <property type="match status" value="1"/>
</dbReference>
<feature type="region of interest" description="Disordered" evidence="1">
    <location>
        <begin position="2434"/>
        <end position="2463"/>
    </location>
</feature>
<feature type="compositionally biased region" description="Polar residues" evidence="1">
    <location>
        <begin position="2434"/>
        <end position="2450"/>
    </location>
</feature>
<proteinExistence type="predicted"/>
<evidence type="ECO:0000259" key="2">
    <source>
        <dbReference type="Pfam" id="PF00168"/>
    </source>
</evidence>
<evidence type="ECO:0000259" key="3">
    <source>
        <dbReference type="Pfam" id="PF12234"/>
    </source>
</evidence>
<dbReference type="InterPro" id="IPR035892">
    <property type="entry name" value="C2_domain_sf"/>
</dbReference>
<dbReference type="Gene3D" id="2.60.40.150">
    <property type="entry name" value="C2 domain"/>
    <property type="match status" value="1"/>
</dbReference>
<dbReference type="SUPFAM" id="SSF49562">
    <property type="entry name" value="C2 domain (Calcium/lipid-binding domain, CaLB)"/>
    <property type="match status" value="1"/>
</dbReference>
<dbReference type="PANTHER" id="PTHR13950">
    <property type="entry name" value="RABCONNECTIN-RELATED"/>
    <property type="match status" value="1"/>
</dbReference>
<feature type="compositionally biased region" description="Basic and acidic residues" evidence="1">
    <location>
        <begin position="2400"/>
        <end position="2411"/>
    </location>
</feature>
<dbReference type="PANTHER" id="PTHR13950:SF9">
    <property type="entry name" value="RABCONNECTIN-3A"/>
    <property type="match status" value="1"/>
</dbReference>
<dbReference type="InterPro" id="IPR036034">
    <property type="entry name" value="PDZ_sf"/>
</dbReference>
<protein>
    <submittedName>
        <fullName evidence="4">Uncharacterized protein</fullName>
    </submittedName>
</protein>
<dbReference type="CDD" id="cd00030">
    <property type="entry name" value="C2"/>
    <property type="match status" value="1"/>
</dbReference>
<sequence>MALRAWSWTRIDGRNVLAVPTQTEIRLYDSDDFILLARLAPSGHRSPVAFVRWSAFHAKLASLSAELLLVHAPQRDAQSPDQDSGRGGVHFAAVCRLRLDAALGGGIRGLAFSRSADELLFCGRGAGLGKLSVKTGGDRGDDQALVLWKQEAEGCDMAKYSPSAFVFASLQKQEREVKVWRMQRRLGDSDENQKLDRVEVLQHPDPVVYFSWKPSTTQWHSALETDGTRKAQWFEPARILLTCTATRSVRIWTEKEAEHGEVWFLAVLVFEPTYPIDNVRWVLSKNRNISDENFQVVNDVHDKHADWISGVDHTGILRLWRVVGVVSNEPTVEETTLQIKVNGEDDSKKGVDMSVRLREVCVMAYFSQNYFGMPSKLGIVLQRADHIMMSFHVAVGEGDRPSQILKKSWYRSHLGSISALSAHPSLPLIASVDAHPSQHDGTWRNEILVYWISFSAFSAESRLIPSGVLPCAKDSGEVLCIQWVPTLHFDATPILLVAFESGIIDVYGRSARADVAVVSSPRVQLPLQHRRLTRSPSLSPWTFYDYVTGESGYEYEVACEKPTTSSELGIQFEEKRGKLLVSRNISSNKYASEVVEGDELVGINNKSVVGKDVEEVYTLIDTIPHDESLLMRFRAACVQNYQGTMGPPAYATFPQSTTLAPLQPSFTNGSGGEIDSPEHSVEEYASELRRSFLSSMETQNPQSPHATDNVVNAGAVSMYGGWKQLLHVEAAPKLSLLCVCPAYADDGEYIPDSVVIFGITSLPGKLCVWKGVRDGAYHSFELIPLQIHDPAIEKKNDITSIAGERDYRQRAFSTKRLQGRNSLNSLLFVGDAGGNIGHWRCQVVGTIIHFTMMSSHSICRSTSPPSPNGCQVREVSGSFCRRGYVSAGQLSSSRQCGDADTVITCGISHIEVDDPNRLAVLHAGHPEELHVFEAESGLGILRSEEFIPSNGRGHILGFCWCGSHVEFNVDALAVRYESVTVIYQYDTNLHRWSQVGDDIVSPLPLFDCTRDSSALLIGGGHLKDSRLDQPSFQPISNEMPVVIGKWDEPGSLLQHSMDWKAAESPQKLPVWHPYVLLTTMFGMHARVGEKDTSLAGDRASYEFSRAFKDATQMLKLLAKVMDDEPSARASATSGVLSYTGPERARRVSAKENGSGRARMLESIGRYSTSIHRSGNIDKAENLFAAPASSQRTYNYDEDDLFAENDDQDTLASTEAATILAAVDSMLLGRRHPLQANASILFASFSEEHLLEMKALLSFVEATQSLGFDLDASAADLGAKRFFSMLLFAKSLRSVVLAHSGNNGDLASNPQNGDSDPFSGKLEWRNSFSERDGCFWLPNLEETPSSGLLWALHSDAQQFLWEHCIQPTMQWDDIRPMWLGLWIKDAKDLRGIVERFAKASYARTKDAMDVCLFYVALGKQKVLSVLAKLTQSESNKVLASFLENDFSDKRWSNAAIKNAYSLLSKKRYEAAAAFFLLCDPPHVQDAIRVLSVRLGDPSLALIISRLVEYRLDDKLQNNFTMNQAGITPAGDVTKQLLEQDVVPLFRLKREVWLESCALWWLEEFEQSWAVLLPQFQDVDVRGSNELILPMKNGLVSSVMQATHFYINLTSLTVYFQHLHSSVNSTLLSWAKKKMQQQAFPDAPVSPVTVSSGKKRLQLASTADIEHAFAFAAYVCKRSGLSDTALVEMLQARHLINLHARFEISTIETGSNSISDLLLESEVNGESGSPTSPRFQSSVRTLRRETTLSFITSPLTGKPPRHGLWSASPRRMSFADKPGLLHIDPVVSGMKSSRQRASSIALSKALQSEKTLPTAPWLKAQIADIECRRWASSAFVGKMIGIRVAREMISHFRSELDMWFRHGDGIDSPTHAMTITTTPRQRHHHRVKLHREFLDELCTPLCEQFQVDRNYVYEAALAVMHPHAYLHIVEVCFLLSELNRVSTLRKWVEYVSLSMLHSCSTFASCSIAEDVYRDWEGLTIQLCYILNLDAQGQISIPPRVIAHISVAVRTGIIFLGWAGQRSDIVRQAVSLPFYTYGTTNVGPSGESSPSLSSFTFEKNLRLLCRLLQRPTANASETRKTRGFEGNLGYTFLGAVAARQTSDDNISLLSWGGIANAASQNQFKIRKMYTLILMVSVLRTLYARATVFLSTYQEGVDDDDDEVVEADISSSLFTPKKLWKALGEGPLEGLKRWYALIESHLRCEFDYSVKEVPCLCGLYGLDTAAFEEAAAANHDWKRQVSHECDGGTSDTSINSGAEDGNPIIDREDVINPKDISAPTTMETSEDDSPDSLKSFLREIGMSYELHTALVSASDDYVLLLMQNAKFGVRTTSRRFRVDPRVYVKSFVLRDAFSWFARHQIFSGDTKADTIAQIHAFLTRCCKQRKLRLLVAHRGEDTQMFPLDRCHPRPRHDSDVDADSAASVTSELPIPRSQLPSVVGSVTSEVPTSRSRLSSGAMGSEPSDSEPLPEALYLQSMMFVDPWEVEAEWNVRRYMHASQPPLHVELGWDRLSPICLETCDNIVDSAFEDPDLVAMWRTTGGEGWLVTAITQYRLDGLHSYRTLYQHIQRGLAGKEEPRIPLLVEIYSRSQRNAMFEEAGLPHRFIGAITVELVEAKDLIACSWIGKWSNAYVFLELSHAKDKPRETAEEWSLQTYRSPVGEGGVNPKWDTEENKFVFRFAIPTHGKHTGRPTTGVHFCNGEGGARRVDTETSRLASQLWNANVTDKNRAAVDALEKLLPSVFSGPPAMLRCTVYQKNKVLSHQFMGRAKVPLDELTSGNPMDCWLPLEDTSSGSLHVRISLSFQLMCSSMAGQEDLR</sequence>
<dbReference type="InterPro" id="IPR052208">
    <property type="entry name" value="DmX-like/RAVE_component"/>
</dbReference>
<dbReference type="GO" id="GO:0043291">
    <property type="term" value="C:RAVE complex"/>
    <property type="evidence" value="ECO:0007669"/>
    <property type="project" value="TreeGrafter"/>
</dbReference>
<dbReference type="GO" id="GO:0007035">
    <property type="term" value="P:vacuolar acidification"/>
    <property type="evidence" value="ECO:0007669"/>
    <property type="project" value="TreeGrafter"/>
</dbReference>
<accession>A0A6A3LM67</accession>
<dbReference type="Pfam" id="PF00168">
    <property type="entry name" value="C2"/>
    <property type="match status" value="1"/>
</dbReference>
<evidence type="ECO:0000256" key="1">
    <source>
        <dbReference type="SAM" id="MobiDB-lite"/>
    </source>
</evidence>
<gene>
    <name evidence="4" type="ORF">PF011_g5396</name>
</gene>
<dbReference type="InterPro" id="IPR022033">
    <property type="entry name" value="Rav1p_C"/>
</dbReference>
<feature type="region of interest" description="Disordered" evidence="1">
    <location>
        <begin position="2398"/>
        <end position="2421"/>
    </location>
</feature>
<organism evidence="4 5">
    <name type="scientific">Phytophthora fragariae</name>
    <dbReference type="NCBI Taxonomy" id="53985"/>
    <lineage>
        <taxon>Eukaryota</taxon>
        <taxon>Sar</taxon>
        <taxon>Stramenopiles</taxon>
        <taxon>Oomycota</taxon>
        <taxon>Peronosporomycetes</taxon>
        <taxon>Peronosporales</taxon>
        <taxon>Peronosporaceae</taxon>
        <taxon>Phytophthora</taxon>
    </lineage>
</organism>
<dbReference type="Pfam" id="PF12234">
    <property type="entry name" value="Rav1p_C"/>
    <property type="match status" value="1"/>
</dbReference>
<feature type="domain" description="C2" evidence="2">
    <location>
        <begin position="2741"/>
        <end position="2783"/>
    </location>
</feature>
<reference evidence="4 5" key="1">
    <citation type="submission" date="2018-09" db="EMBL/GenBank/DDBJ databases">
        <title>Genomic investigation of the strawberry pathogen Phytophthora fragariae indicates pathogenicity is determined by transcriptional variation in three key races.</title>
        <authorList>
            <person name="Adams T.M."/>
            <person name="Armitage A.D."/>
            <person name="Sobczyk M.K."/>
            <person name="Bates H.J."/>
            <person name="Dunwell J.M."/>
            <person name="Nellist C.F."/>
            <person name="Harrison R.J."/>
        </authorList>
    </citation>
    <scope>NUCLEOTIDE SEQUENCE [LARGE SCALE GENOMIC DNA]</scope>
    <source>
        <strain evidence="4 5">SCRP245</strain>
    </source>
</reference>
<feature type="domain" description="RAVE complex protein Rav1 C-terminal" evidence="3">
    <location>
        <begin position="1347"/>
        <end position="1623"/>
    </location>
</feature>
<dbReference type="SUPFAM" id="SSF50156">
    <property type="entry name" value="PDZ domain-like"/>
    <property type="match status" value="1"/>
</dbReference>
<feature type="region of interest" description="Disordered" evidence="1">
    <location>
        <begin position="2238"/>
        <end position="2262"/>
    </location>
</feature>
<name>A0A6A3LM67_9STRA</name>
<dbReference type="Proteomes" id="UP000460718">
    <property type="component" value="Unassembled WGS sequence"/>
</dbReference>
<evidence type="ECO:0000313" key="4">
    <source>
        <dbReference type="EMBL" id="KAE9020482.1"/>
    </source>
</evidence>